<dbReference type="AlphaFoldDB" id="A0A409XEL0"/>
<dbReference type="InParanoid" id="A0A409XEL0"/>
<gene>
    <name evidence="2" type="ORF">CVT25_001279</name>
</gene>
<feature type="transmembrane region" description="Helical" evidence="1">
    <location>
        <begin position="12"/>
        <end position="31"/>
    </location>
</feature>
<comment type="caution">
    <text evidence="2">The sequence shown here is derived from an EMBL/GenBank/DDBJ whole genome shotgun (WGS) entry which is preliminary data.</text>
</comment>
<keyword evidence="1" id="KW-0812">Transmembrane</keyword>
<evidence type="ECO:0000313" key="2">
    <source>
        <dbReference type="EMBL" id="PPQ89212.1"/>
    </source>
</evidence>
<keyword evidence="1" id="KW-0472">Membrane</keyword>
<evidence type="ECO:0000256" key="1">
    <source>
        <dbReference type="SAM" id="Phobius"/>
    </source>
</evidence>
<organism evidence="2 3">
    <name type="scientific">Psilocybe cyanescens</name>
    <dbReference type="NCBI Taxonomy" id="93625"/>
    <lineage>
        <taxon>Eukaryota</taxon>
        <taxon>Fungi</taxon>
        <taxon>Dikarya</taxon>
        <taxon>Basidiomycota</taxon>
        <taxon>Agaricomycotina</taxon>
        <taxon>Agaricomycetes</taxon>
        <taxon>Agaricomycetidae</taxon>
        <taxon>Agaricales</taxon>
        <taxon>Agaricineae</taxon>
        <taxon>Strophariaceae</taxon>
        <taxon>Psilocybe</taxon>
    </lineage>
</organism>
<proteinExistence type="predicted"/>
<keyword evidence="3" id="KW-1185">Reference proteome</keyword>
<dbReference type="EMBL" id="NHYD01001921">
    <property type="protein sequence ID" value="PPQ89212.1"/>
    <property type="molecule type" value="Genomic_DNA"/>
</dbReference>
<name>A0A409XEL0_PSICY</name>
<dbReference type="Proteomes" id="UP000283269">
    <property type="component" value="Unassembled WGS sequence"/>
</dbReference>
<protein>
    <submittedName>
        <fullName evidence="2">Uncharacterized protein</fullName>
    </submittedName>
</protein>
<reference evidence="2 3" key="1">
    <citation type="journal article" date="2018" name="Evol. Lett.">
        <title>Horizontal gene cluster transfer increased hallucinogenic mushroom diversity.</title>
        <authorList>
            <person name="Reynolds H.T."/>
            <person name="Vijayakumar V."/>
            <person name="Gluck-Thaler E."/>
            <person name="Korotkin H.B."/>
            <person name="Matheny P.B."/>
            <person name="Slot J.C."/>
        </authorList>
    </citation>
    <scope>NUCLEOTIDE SEQUENCE [LARGE SCALE GENOMIC DNA]</scope>
    <source>
        <strain evidence="2 3">2631</strain>
    </source>
</reference>
<sequence>MSVSVPLSTPVLHAHVLFVVSFLSAISLPTFSTVVTLPLVTVDADYAPDTVPDYIKDRVVENDVLFGDVVNAGVNAGAGLGDEEATDCGVVKNHWAFRAHLNFSQDGRKNLGQIQFGMGIKCSAGVGSDEGQYARSIATKPISE</sequence>
<evidence type="ECO:0000313" key="3">
    <source>
        <dbReference type="Proteomes" id="UP000283269"/>
    </source>
</evidence>
<dbReference type="OrthoDB" id="3067931at2759"/>
<keyword evidence="1" id="KW-1133">Transmembrane helix</keyword>
<accession>A0A409XEL0</accession>